<evidence type="ECO:0000259" key="5">
    <source>
        <dbReference type="Pfam" id="PF12417"/>
    </source>
</evidence>
<dbReference type="InterPro" id="IPR029063">
    <property type="entry name" value="SAM-dependent_MTases_sf"/>
</dbReference>
<dbReference type="AlphaFoldDB" id="A0A9P9FA08"/>
<keyword evidence="1" id="KW-0489">Methyltransferase</keyword>
<dbReference type="GO" id="GO:0032259">
    <property type="term" value="P:methylation"/>
    <property type="evidence" value="ECO:0007669"/>
    <property type="project" value="UniProtKB-KW"/>
</dbReference>
<dbReference type="Pfam" id="PF00891">
    <property type="entry name" value="Methyltransf_2"/>
    <property type="match status" value="1"/>
</dbReference>
<dbReference type="PANTHER" id="PTHR40780">
    <property type="entry name" value="DUF3669 DOMAIN-CONTAINING PROTEIN"/>
    <property type="match status" value="1"/>
</dbReference>
<dbReference type="PROSITE" id="PS51683">
    <property type="entry name" value="SAM_OMT_II"/>
    <property type="match status" value="1"/>
</dbReference>
<evidence type="ECO:0000256" key="3">
    <source>
        <dbReference type="ARBA" id="ARBA00022691"/>
    </source>
</evidence>
<dbReference type="InterPro" id="IPR022137">
    <property type="entry name" value="Znf_prot_DUF3669"/>
</dbReference>
<dbReference type="EMBL" id="JAGMUV010000005">
    <property type="protein sequence ID" value="KAH7156717.1"/>
    <property type="molecule type" value="Genomic_DNA"/>
</dbReference>
<dbReference type="OrthoDB" id="2993351at2759"/>
<dbReference type="Pfam" id="PF12417">
    <property type="entry name" value="DUF3669"/>
    <property type="match status" value="1"/>
</dbReference>
<evidence type="ECO:0000313" key="6">
    <source>
        <dbReference type="EMBL" id="KAH7156717.1"/>
    </source>
</evidence>
<sequence>MASRRAENISEESTNSQLSVGLKADIEATNLLSEQLDNARNEELKKNAHISDTDSELCTLTRLLSLRSETSTTSSFATFQQQMRFTEIGFRKIGFGQCGLVFERPGQGFVIKVAKPGFKDALTADYQVHQAVSDAFRRQKTALECRVPQVYKHIPATDFQWWNEHQTLFLQQHEDFPIPAAALMTERILPLPKIARHGLITQFCDKAMQADAVNNHQNRDCLARIYLGKRLKTNAPLQRNFSLRNFNLHLDQMLALELPVEDYARAIAEALAVIHWDANSDAYDIEYVLGSEAAVVSDTTTLDFKTRTIRIWVLDFNLCSRWEEAVGWQCPEALIDQLVFAFFENDPYYPLPLMENGADQKLWGVFRERYLAKAQEVLSGKDKRLNTLPAKFIDSCVAREQGKLEKGLGHGHRDFKATQWRYRQHNSNMHSVLHDWNDETCLKILNTIMEAMKPGYSKLLINENVIPETGAQWEATALDIMMLTLLASRERTRENWETLLGKAGLKIVKVWTVANGVESLIECELF</sequence>
<protein>
    <submittedName>
        <fullName evidence="6">Zinc finger protein-domain-containing protein</fullName>
    </submittedName>
</protein>
<evidence type="ECO:0000313" key="7">
    <source>
        <dbReference type="Proteomes" id="UP000738349"/>
    </source>
</evidence>
<dbReference type="GO" id="GO:0008171">
    <property type="term" value="F:O-methyltransferase activity"/>
    <property type="evidence" value="ECO:0007669"/>
    <property type="project" value="InterPro"/>
</dbReference>
<feature type="domain" description="O-methyltransferase C-terminal" evidence="4">
    <location>
        <begin position="429"/>
        <end position="505"/>
    </location>
</feature>
<organism evidence="6 7">
    <name type="scientific">Dactylonectria macrodidyma</name>
    <dbReference type="NCBI Taxonomy" id="307937"/>
    <lineage>
        <taxon>Eukaryota</taxon>
        <taxon>Fungi</taxon>
        <taxon>Dikarya</taxon>
        <taxon>Ascomycota</taxon>
        <taxon>Pezizomycotina</taxon>
        <taxon>Sordariomycetes</taxon>
        <taxon>Hypocreomycetidae</taxon>
        <taxon>Hypocreales</taxon>
        <taxon>Nectriaceae</taxon>
        <taxon>Dactylonectria</taxon>
    </lineage>
</organism>
<evidence type="ECO:0000256" key="2">
    <source>
        <dbReference type="ARBA" id="ARBA00022679"/>
    </source>
</evidence>
<name>A0A9P9FA08_9HYPO</name>
<gene>
    <name evidence="6" type="ORF">EDB81DRAFT_945134</name>
</gene>
<reference evidence="6" key="1">
    <citation type="journal article" date="2021" name="Nat. Commun.">
        <title>Genetic determinants of endophytism in the Arabidopsis root mycobiome.</title>
        <authorList>
            <person name="Mesny F."/>
            <person name="Miyauchi S."/>
            <person name="Thiergart T."/>
            <person name="Pickel B."/>
            <person name="Atanasova L."/>
            <person name="Karlsson M."/>
            <person name="Huettel B."/>
            <person name="Barry K.W."/>
            <person name="Haridas S."/>
            <person name="Chen C."/>
            <person name="Bauer D."/>
            <person name="Andreopoulos W."/>
            <person name="Pangilinan J."/>
            <person name="LaButti K."/>
            <person name="Riley R."/>
            <person name="Lipzen A."/>
            <person name="Clum A."/>
            <person name="Drula E."/>
            <person name="Henrissat B."/>
            <person name="Kohler A."/>
            <person name="Grigoriev I.V."/>
            <person name="Martin F.M."/>
            <person name="Hacquard S."/>
        </authorList>
    </citation>
    <scope>NUCLEOTIDE SEQUENCE</scope>
    <source>
        <strain evidence="6">MPI-CAGE-AT-0147</strain>
    </source>
</reference>
<keyword evidence="7" id="KW-1185">Reference proteome</keyword>
<accession>A0A9P9FA08</accession>
<proteinExistence type="predicted"/>
<keyword evidence="3" id="KW-0949">S-adenosyl-L-methionine</keyword>
<dbReference type="InterPro" id="IPR001077">
    <property type="entry name" value="COMT_C"/>
</dbReference>
<evidence type="ECO:0000259" key="4">
    <source>
        <dbReference type="Pfam" id="PF00891"/>
    </source>
</evidence>
<dbReference type="SUPFAM" id="SSF53335">
    <property type="entry name" value="S-adenosyl-L-methionine-dependent methyltransferases"/>
    <property type="match status" value="1"/>
</dbReference>
<dbReference type="Proteomes" id="UP000738349">
    <property type="component" value="Unassembled WGS sequence"/>
</dbReference>
<evidence type="ECO:0000256" key="1">
    <source>
        <dbReference type="ARBA" id="ARBA00022603"/>
    </source>
</evidence>
<keyword evidence="2" id="KW-0808">Transferase</keyword>
<comment type="caution">
    <text evidence="6">The sequence shown here is derived from an EMBL/GenBank/DDBJ whole genome shotgun (WGS) entry which is preliminary data.</text>
</comment>
<feature type="domain" description="DUF3669" evidence="5">
    <location>
        <begin position="311"/>
        <end position="380"/>
    </location>
</feature>
<dbReference type="InterPro" id="IPR016461">
    <property type="entry name" value="COMT-like"/>
</dbReference>
<dbReference type="Gene3D" id="3.40.50.150">
    <property type="entry name" value="Vaccinia Virus protein VP39"/>
    <property type="match status" value="1"/>
</dbReference>
<dbReference type="PANTHER" id="PTHR40780:SF2">
    <property type="entry name" value="DUF3669 DOMAIN-CONTAINING PROTEIN"/>
    <property type="match status" value="1"/>
</dbReference>